<keyword evidence="3" id="KW-1185">Reference proteome</keyword>
<sequence>MTSPSIDGHRPPSRTASFQRMLDLEKKYKLARLQRTHTSPSTESQESIQTRPPIQARRRDSLTHQQGQIMLDAVRKNTPFPSLSIKIPPADTGSKKESEQALSDYKTDEVANESRDKSVTFLAPDDDEISISEQSSICHSPSWEGWGQQKKKKKEQAEQRKRDKEQAEKDVRIAKKRLANRLSKAPPPPDSQPLTETRPGLPRSASTSMVRQSTDSKSTNSSISSMKPPASTQTFVPYWGFAVTSAGFVGGIRLHQPMTLPLKALEPASTKAKIEEVSEVNKDGEGQETASARRDANVAAARKAQQPTTVTDSLDEVDARPSMQKSHTMAMEPKYAITTSLESPRTLTMPDSLSNDTSYPPPSSRSRMLRHMPPGNVALSQQDSRQARSGEMDETSRFAKAQNMKSSQSSRTYTAMDAAQAGGDVVMTMNDRGRRRGNSASYVQNARDRSTERAMAGLMDEAMMPIIPMFPDVSKESNNLHPSQGRKQGQGRSIRPETGSRAAPESPTGSVDGTHEMSSEDYFNFVNNTYDPPELGLSPPPASLFASIKAKMSRQSSSSSSAPSTIRSSTERIKTFMHPPSRLSSRNSPETQGSPDHIETDEVSPISEDSPIPGGEDALETPRQPPVSAVLKEEPRQSQTTARPSEGSSTSSYHDDSSVLSSPAGTPDTSRPQSARGVSTSLEPAQLSDIKDGAVTHATDQLHPATQVPTERSSSNTLVPRRDDEEEDMTEPPIEPRYITTNRPATRDKPLSPLASPGLRHLMDEDWSRSRMPLDVDDVASSLSNVASSERLQSAPAMPHNPTPQYDMTLDGDRTSSQSNSTRSEPQSRADSRASNGKQAEDSKSHHKERKHRHKGEKKRSSREKDMERPSSSRSQPLLTEEPGATDVDFLPPLKHEPITHSRPRSRDANLALQPAQLERDARAKTRSPLTVPTGTESSGRSSPSAAYLAEARRTAPTAPSSQASSASSRSLPKPATSSPAVTATRPILRTSTSSPAPAVTASRAPLPLPQAPLLSTAAGGSGPGSGHSTPPFRVPAQEPEQLARPMAKMLVECCSCRFLHDMPSRVYECMAQPNAVVTDRSLGVSGAITTMVKCPWCAHNMSTQCCAGYAAVVYLKERLH</sequence>
<evidence type="ECO:0000313" key="3">
    <source>
        <dbReference type="Proteomes" id="UP000319257"/>
    </source>
</evidence>
<feature type="compositionally biased region" description="Polar residues" evidence="1">
    <location>
        <begin position="782"/>
        <end position="792"/>
    </location>
</feature>
<evidence type="ECO:0000313" key="2">
    <source>
        <dbReference type="EMBL" id="TPX09274.1"/>
    </source>
</evidence>
<dbReference type="GeneID" id="41976913"/>
<feature type="compositionally biased region" description="Polar residues" evidence="1">
    <location>
        <begin position="403"/>
        <end position="413"/>
    </location>
</feature>
<feature type="compositionally biased region" description="Basic and acidic residues" evidence="1">
    <location>
        <begin position="155"/>
        <end position="173"/>
    </location>
</feature>
<feature type="region of interest" description="Disordered" evidence="1">
    <location>
        <begin position="277"/>
        <end position="414"/>
    </location>
</feature>
<dbReference type="OrthoDB" id="5386674at2759"/>
<gene>
    <name evidence="2" type="ORF">E0L32_009466</name>
</gene>
<dbReference type="RefSeq" id="XP_030990985.1">
    <property type="nucleotide sequence ID" value="XM_031144434.1"/>
</dbReference>
<feature type="compositionally biased region" description="Basic residues" evidence="1">
    <location>
        <begin position="845"/>
        <end position="862"/>
    </location>
</feature>
<feature type="compositionally biased region" description="Polar residues" evidence="1">
    <location>
        <begin position="337"/>
        <end position="358"/>
    </location>
</feature>
<feature type="region of interest" description="Disordered" evidence="1">
    <location>
        <begin position="30"/>
        <end position="231"/>
    </location>
</feature>
<name>A0A507ARX4_9PEZI</name>
<feature type="compositionally biased region" description="Polar residues" evidence="1">
    <location>
        <begin position="928"/>
        <end position="945"/>
    </location>
</feature>
<evidence type="ECO:0000256" key="1">
    <source>
        <dbReference type="SAM" id="MobiDB-lite"/>
    </source>
</evidence>
<feature type="compositionally biased region" description="Low complexity" evidence="1">
    <location>
        <begin position="131"/>
        <end position="142"/>
    </location>
</feature>
<feature type="compositionally biased region" description="Low complexity" evidence="1">
    <location>
        <begin position="990"/>
        <end position="1019"/>
    </location>
</feature>
<feature type="region of interest" description="Disordered" evidence="1">
    <location>
        <begin position="782"/>
        <end position="1036"/>
    </location>
</feature>
<feature type="compositionally biased region" description="Basic and acidic residues" evidence="1">
    <location>
        <begin position="277"/>
        <end position="296"/>
    </location>
</feature>
<comment type="caution">
    <text evidence="2">The sequence shown here is derived from an EMBL/GenBank/DDBJ whole genome shotgun (WGS) entry which is preliminary data.</text>
</comment>
<feature type="compositionally biased region" description="Low complexity" evidence="1">
    <location>
        <begin position="645"/>
        <end position="662"/>
    </location>
</feature>
<feature type="compositionally biased region" description="Polar residues" evidence="1">
    <location>
        <begin position="36"/>
        <end position="52"/>
    </location>
</feature>
<feature type="compositionally biased region" description="Low complexity" evidence="1">
    <location>
        <begin position="547"/>
        <end position="568"/>
    </location>
</feature>
<protein>
    <submittedName>
        <fullName evidence="2">Uncharacterized protein</fullName>
    </submittedName>
</protein>
<dbReference type="EMBL" id="SKBQ01000069">
    <property type="protein sequence ID" value="TPX09274.1"/>
    <property type="molecule type" value="Genomic_DNA"/>
</dbReference>
<feature type="compositionally biased region" description="Polar residues" evidence="1">
    <location>
        <begin position="815"/>
        <end position="825"/>
    </location>
</feature>
<feature type="compositionally biased region" description="Basic and acidic residues" evidence="1">
    <location>
        <begin position="385"/>
        <end position="397"/>
    </location>
</feature>
<feature type="compositionally biased region" description="Polar residues" evidence="1">
    <location>
        <begin position="582"/>
        <end position="594"/>
    </location>
</feature>
<dbReference type="Proteomes" id="UP000319257">
    <property type="component" value="Unassembled WGS sequence"/>
</dbReference>
<feature type="compositionally biased region" description="Basic and acidic residues" evidence="1">
    <location>
        <begin position="894"/>
        <end position="908"/>
    </location>
</feature>
<proteinExistence type="predicted"/>
<feature type="compositionally biased region" description="Polar residues" evidence="1">
    <location>
        <begin position="663"/>
        <end position="683"/>
    </location>
</feature>
<dbReference type="AlphaFoldDB" id="A0A507ARX4"/>
<feature type="compositionally biased region" description="Low complexity" evidence="1">
    <location>
        <begin position="213"/>
        <end position="225"/>
    </location>
</feature>
<organism evidence="2 3">
    <name type="scientific">Thyridium curvatum</name>
    <dbReference type="NCBI Taxonomy" id="1093900"/>
    <lineage>
        <taxon>Eukaryota</taxon>
        <taxon>Fungi</taxon>
        <taxon>Dikarya</taxon>
        <taxon>Ascomycota</taxon>
        <taxon>Pezizomycotina</taxon>
        <taxon>Sordariomycetes</taxon>
        <taxon>Sordariomycetidae</taxon>
        <taxon>Thyridiales</taxon>
        <taxon>Thyridiaceae</taxon>
        <taxon>Thyridium</taxon>
    </lineage>
</organism>
<feature type="compositionally biased region" description="Polar residues" evidence="1">
    <location>
        <begin position="707"/>
        <end position="718"/>
    </location>
</feature>
<accession>A0A507ARX4</accession>
<feature type="compositionally biased region" description="Low complexity" evidence="1">
    <location>
        <begin position="956"/>
        <end position="976"/>
    </location>
</feature>
<feature type="compositionally biased region" description="Basic and acidic residues" evidence="1">
    <location>
        <begin position="93"/>
        <end position="118"/>
    </location>
</feature>
<dbReference type="STRING" id="1093900.A0A507ARX4"/>
<feature type="region of interest" description="Disordered" evidence="1">
    <location>
        <begin position="469"/>
        <end position="760"/>
    </location>
</feature>
<feature type="compositionally biased region" description="Polar residues" evidence="1">
    <location>
        <begin position="476"/>
        <end position="491"/>
    </location>
</feature>
<reference evidence="2 3" key="1">
    <citation type="submission" date="2019-06" db="EMBL/GenBank/DDBJ databases">
        <title>Draft genome sequence of the filamentous fungus Phialemoniopsis curvata isolated from diesel fuel.</title>
        <authorList>
            <person name="Varaljay V.A."/>
            <person name="Lyon W.J."/>
            <person name="Crouch A.L."/>
            <person name="Drake C.E."/>
            <person name="Hollomon J.M."/>
            <person name="Nadeau L.J."/>
            <person name="Nunn H.S."/>
            <person name="Stevenson B.S."/>
            <person name="Bojanowski C.L."/>
            <person name="Crookes-Goodson W.J."/>
        </authorList>
    </citation>
    <scope>NUCLEOTIDE SEQUENCE [LARGE SCALE GENOMIC DNA]</scope>
    <source>
        <strain evidence="2 3">D216</strain>
    </source>
</reference>
<dbReference type="InParanoid" id="A0A507ARX4"/>
<feature type="region of interest" description="Disordered" evidence="1">
    <location>
        <begin position="429"/>
        <end position="450"/>
    </location>
</feature>